<dbReference type="Gene3D" id="2.40.128.270">
    <property type="match status" value="1"/>
</dbReference>
<keyword evidence="4" id="KW-0282">Flagellum</keyword>
<dbReference type="Pfam" id="PF03724">
    <property type="entry name" value="META"/>
    <property type="match status" value="1"/>
</dbReference>
<dbReference type="PANTHER" id="PTHR35535">
    <property type="entry name" value="HEAT SHOCK PROTEIN HSLJ"/>
    <property type="match status" value="1"/>
</dbReference>
<keyword evidence="4" id="KW-0966">Cell projection</keyword>
<evidence type="ECO:0000313" key="6">
    <source>
        <dbReference type="Proteomes" id="UP000038622"/>
    </source>
</evidence>
<dbReference type="Proteomes" id="UP000045175">
    <property type="component" value="Unassembled WGS sequence"/>
</dbReference>
<dbReference type="RefSeq" id="WP_231624705.1">
    <property type="nucleotide sequence ID" value="NZ_CDMH01000059.1"/>
</dbReference>
<feature type="domain" description="DUF306" evidence="2">
    <location>
        <begin position="135"/>
        <end position="215"/>
    </location>
</feature>
<dbReference type="InterPro" id="IPR053147">
    <property type="entry name" value="Hsp_HslJ-like"/>
</dbReference>
<dbReference type="InterPro" id="IPR005184">
    <property type="entry name" value="DUF306_Meta_HslJ"/>
</dbReference>
<evidence type="ECO:0000256" key="1">
    <source>
        <dbReference type="SAM" id="MobiDB-lite"/>
    </source>
</evidence>
<dbReference type="STRING" id="1578720.HAL011_13640"/>
<organism evidence="4 8">
    <name type="scientific">Helicobacter ailurogastricus</name>
    <dbReference type="NCBI Taxonomy" id="1578720"/>
    <lineage>
        <taxon>Bacteria</taxon>
        <taxon>Pseudomonadati</taxon>
        <taxon>Campylobacterota</taxon>
        <taxon>Epsilonproteobacteria</taxon>
        <taxon>Campylobacterales</taxon>
        <taxon>Helicobacteraceae</taxon>
        <taxon>Helicobacter</taxon>
    </lineage>
</organism>
<evidence type="ECO:0000313" key="8">
    <source>
        <dbReference type="Proteomes" id="UP000045175"/>
    </source>
</evidence>
<dbReference type="PANTHER" id="PTHR35535:SF1">
    <property type="entry name" value="HEAT SHOCK PROTEIN HSLJ"/>
    <property type="match status" value="1"/>
</dbReference>
<name>A0A0K2X7A4_9HELI</name>
<dbReference type="EMBL" id="CDMN01000067">
    <property type="protein sequence ID" value="CRF44948.1"/>
    <property type="molecule type" value="Genomic_DNA"/>
</dbReference>
<reference evidence="4" key="1">
    <citation type="submission" date="2014-12" db="EMBL/GenBank/DDBJ databases">
        <title>Whole genome sequences of four Staphylococcus schleiferi canine isolates.</title>
        <authorList>
            <person name="Misic A.M."/>
            <person name="Cain C."/>
            <person name="Morris D.O."/>
            <person name="Rankin S."/>
            <person name="Beiting D."/>
        </authorList>
    </citation>
    <scope>NUCLEOTIDE SEQUENCE</scope>
    <source>
        <strain evidence="3">ASB11</strain>
        <strain evidence="4">ASB13</strain>
        <strain evidence="5">ASB9</strain>
    </source>
</reference>
<dbReference type="PROSITE" id="PS51257">
    <property type="entry name" value="PROKAR_LIPOPROTEIN"/>
    <property type="match status" value="1"/>
</dbReference>
<dbReference type="Proteomes" id="UP000041394">
    <property type="component" value="Unassembled WGS sequence"/>
</dbReference>
<reference evidence="7 8" key="2">
    <citation type="submission" date="2014-12" db="EMBL/GenBank/DDBJ databases">
        <authorList>
            <person name="Jaenicke S."/>
        </authorList>
    </citation>
    <scope>NUCLEOTIDE SEQUENCE [LARGE SCALE GENOMIC DNA]</scope>
</reference>
<evidence type="ECO:0000259" key="2">
    <source>
        <dbReference type="Pfam" id="PF03724"/>
    </source>
</evidence>
<feature type="region of interest" description="Disordered" evidence="1">
    <location>
        <begin position="62"/>
        <end position="82"/>
    </location>
</feature>
<keyword evidence="6" id="KW-1185">Reference proteome</keyword>
<evidence type="ECO:0000313" key="5">
    <source>
        <dbReference type="EMBL" id="CRF44948.1"/>
    </source>
</evidence>
<keyword evidence="4" id="KW-0969">Cilium</keyword>
<sequence length="225" mass="26060">MRFVRGFRAHFLLSMAGLAVLLTGCVLVRFFNKNFNHSQYQIVRVVLDGQTFDFKDLIAEAQQPQSPTPVSNPSPSLKNPPKDKLELLQEELEQRIKNLDTKDLPPDASMIKTDMKHLESDIQRNKSLKPPVLIKSPMGHIEFDQRQLRAYGMIYCNKYFFSYTFRDDDHIVLDDKGIARKVCGNEKLMAFELAFYNHLTGVFNITRGKNSLLFESPKMKIYMQH</sequence>
<accession>A0A0K2X7A4</accession>
<evidence type="ECO:0000313" key="7">
    <source>
        <dbReference type="Proteomes" id="UP000041394"/>
    </source>
</evidence>
<dbReference type="EMBL" id="CDML01000044">
    <property type="protein sequence ID" value="CRF41563.1"/>
    <property type="molecule type" value="Genomic_DNA"/>
</dbReference>
<dbReference type="InterPro" id="IPR038670">
    <property type="entry name" value="HslJ-like_sf"/>
</dbReference>
<dbReference type="AlphaFoldDB" id="A0A0K2X7A4"/>
<dbReference type="EMBL" id="CDMH01000059">
    <property type="protein sequence ID" value="CRF43250.1"/>
    <property type="molecule type" value="Genomic_DNA"/>
</dbReference>
<gene>
    <name evidence="3" type="ORF">HAL011_13640</name>
    <name evidence="4" type="ORF">HAL013_14760</name>
    <name evidence="5" type="ORF">HAL09_15740</name>
</gene>
<dbReference type="Proteomes" id="UP000038622">
    <property type="component" value="Unassembled WGS sequence"/>
</dbReference>
<evidence type="ECO:0000313" key="4">
    <source>
        <dbReference type="EMBL" id="CRF43250.1"/>
    </source>
</evidence>
<protein>
    <submittedName>
        <fullName evidence="4">Secreted protein involved in flagellar motility</fullName>
    </submittedName>
</protein>
<reference evidence="6" key="3">
    <citation type="submission" date="2014-12" db="EMBL/GenBank/DDBJ databases">
        <authorList>
            <person name="Smet A."/>
        </authorList>
    </citation>
    <scope>NUCLEOTIDE SEQUENCE [LARGE SCALE GENOMIC DNA]</scope>
</reference>
<proteinExistence type="predicted"/>
<evidence type="ECO:0000313" key="3">
    <source>
        <dbReference type="EMBL" id="CRF41563.1"/>
    </source>
</evidence>